<dbReference type="Pfam" id="PF07690">
    <property type="entry name" value="MFS_1"/>
    <property type="match status" value="1"/>
</dbReference>
<dbReference type="EMBL" id="JBHUIP010000010">
    <property type="protein sequence ID" value="MFD2263340.1"/>
    <property type="molecule type" value="Genomic_DNA"/>
</dbReference>
<reference evidence="6" key="1">
    <citation type="journal article" date="2019" name="Int. J. Syst. Evol. Microbiol.">
        <title>The Global Catalogue of Microorganisms (GCM) 10K type strain sequencing project: providing services to taxonomists for standard genome sequencing and annotation.</title>
        <authorList>
            <consortium name="The Broad Institute Genomics Platform"/>
            <consortium name="The Broad Institute Genome Sequencing Center for Infectious Disease"/>
            <person name="Wu L."/>
            <person name="Ma J."/>
        </authorList>
    </citation>
    <scope>NUCLEOTIDE SEQUENCE [LARGE SCALE GENOMIC DNA]</scope>
    <source>
        <strain evidence="6">CGMCC 1.19062</strain>
    </source>
</reference>
<feature type="transmembrane region" description="Helical" evidence="4">
    <location>
        <begin position="305"/>
        <end position="326"/>
    </location>
</feature>
<keyword evidence="2 4" id="KW-1133">Transmembrane helix</keyword>
<dbReference type="InterPro" id="IPR036259">
    <property type="entry name" value="MFS_trans_sf"/>
</dbReference>
<keyword evidence="6" id="KW-1185">Reference proteome</keyword>
<feature type="transmembrane region" description="Helical" evidence="4">
    <location>
        <begin position="12"/>
        <end position="31"/>
    </location>
</feature>
<evidence type="ECO:0000256" key="1">
    <source>
        <dbReference type="ARBA" id="ARBA00022692"/>
    </source>
</evidence>
<feature type="transmembrane region" description="Helical" evidence="4">
    <location>
        <begin position="142"/>
        <end position="160"/>
    </location>
</feature>
<keyword evidence="1 4" id="KW-0812">Transmembrane</keyword>
<feature type="transmembrane region" description="Helical" evidence="4">
    <location>
        <begin position="280"/>
        <end position="299"/>
    </location>
</feature>
<accession>A0ABW5DS60</accession>
<dbReference type="PANTHER" id="PTHR11360">
    <property type="entry name" value="MONOCARBOXYLATE TRANSPORTER"/>
    <property type="match status" value="1"/>
</dbReference>
<keyword evidence="3 4" id="KW-0472">Membrane</keyword>
<evidence type="ECO:0000256" key="4">
    <source>
        <dbReference type="SAM" id="Phobius"/>
    </source>
</evidence>
<dbReference type="Proteomes" id="UP001597295">
    <property type="component" value="Unassembled WGS sequence"/>
</dbReference>
<dbReference type="InterPro" id="IPR011701">
    <property type="entry name" value="MFS"/>
</dbReference>
<dbReference type="RefSeq" id="WP_379876338.1">
    <property type="nucleotide sequence ID" value="NZ_JBHUIP010000010.1"/>
</dbReference>
<feature type="transmembrane region" description="Helical" evidence="4">
    <location>
        <begin position="80"/>
        <end position="102"/>
    </location>
</feature>
<feature type="transmembrane region" description="Helical" evidence="4">
    <location>
        <begin position="216"/>
        <end position="237"/>
    </location>
</feature>
<feature type="transmembrane region" description="Helical" evidence="4">
    <location>
        <begin position="347"/>
        <end position="365"/>
    </location>
</feature>
<evidence type="ECO:0000313" key="6">
    <source>
        <dbReference type="Proteomes" id="UP001597295"/>
    </source>
</evidence>
<dbReference type="Gene3D" id="1.20.1250.20">
    <property type="entry name" value="MFS general substrate transporter like domains"/>
    <property type="match status" value="1"/>
</dbReference>
<comment type="caution">
    <text evidence="5">The sequence shown here is derived from an EMBL/GenBank/DDBJ whole genome shotgun (WGS) entry which is preliminary data.</text>
</comment>
<protein>
    <submittedName>
        <fullName evidence="5">MFS transporter</fullName>
    </submittedName>
</protein>
<proteinExistence type="predicted"/>
<feature type="transmembrane region" description="Helical" evidence="4">
    <location>
        <begin position="51"/>
        <end position="68"/>
    </location>
</feature>
<evidence type="ECO:0000256" key="2">
    <source>
        <dbReference type="ARBA" id="ARBA00022989"/>
    </source>
</evidence>
<evidence type="ECO:0000313" key="5">
    <source>
        <dbReference type="EMBL" id="MFD2263340.1"/>
    </source>
</evidence>
<dbReference type="SUPFAM" id="SSF103473">
    <property type="entry name" value="MFS general substrate transporter"/>
    <property type="match status" value="1"/>
</dbReference>
<dbReference type="PANTHER" id="PTHR11360:SF308">
    <property type="entry name" value="BLL3089 PROTEIN"/>
    <property type="match status" value="1"/>
</dbReference>
<gene>
    <name evidence="5" type="ORF">ACFSM5_10615</name>
</gene>
<dbReference type="InterPro" id="IPR050327">
    <property type="entry name" value="Proton-linked_MCT"/>
</dbReference>
<feature type="transmembrane region" description="Helical" evidence="4">
    <location>
        <begin position="371"/>
        <end position="389"/>
    </location>
</feature>
<evidence type="ECO:0000256" key="3">
    <source>
        <dbReference type="ARBA" id="ARBA00023136"/>
    </source>
</evidence>
<sequence length="394" mass="40914">MSRFSLPPNLRKPVHSLGATQIVGWGTIYYLPPLVGPILAEQEGWSRTTTFALFSAALIVNALCVRLVGKRIDRYGGRAVMTAGSLLATLGLVVLGLAPSVAVFGIGWALLGAAMAMTLYEPAFASLTAIGGAAARPAITALTLYGGLASTIFWPIGSLLLELVGWRGLCLSFAACNLIICVPLHAWCLKGPAGASARPQQITTEAPLTAIQKKQLFLYGGAFVLLSFVNAAFSAHMFDLLEVLGLDHAMAVTAGSLRGVGQVASRFLELIAGGGGSPWLITFIATALTPVAFLLPWLGLGTVGVFAFSMLYGAANGLLTIARGAVPLGIAGPQRYGEVASLITRPVLVMAALSPVMLAALSDLIGAKSSLMLLSSLTLIAVLLVLAAGRYRKL</sequence>
<organism evidence="5 6">
    <name type="scientific">Lacibacterium aquatile</name>
    <dbReference type="NCBI Taxonomy" id="1168082"/>
    <lineage>
        <taxon>Bacteria</taxon>
        <taxon>Pseudomonadati</taxon>
        <taxon>Pseudomonadota</taxon>
        <taxon>Alphaproteobacteria</taxon>
        <taxon>Rhodospirillales</taxon>
        <taxon>Rhodospirillaceae</taxon>
    </lineage>
</organism>
<name>A0ABW5DS60_9PROT</name>